<accession>A0A2Z6SBH3</accession>
<keyword evidence="3" id="KW-1185">Reference proteome</keyword>
<dbReference type="AlphaFoldDB" id="A0A2Z6SBH3"/>
<gene>
    <name evidence="2" type="ORF">RCL2_001454500</name>
    <name evidence="1" type="ORF">RclHR1_06940009</name>
</gene>
<dbReference type="OrthoDB" id="2325354at2759"/>
<reference evidence="1 3" key="1">
    <citation type="submission" date="2017-11" db="EMBL/GenBank/DDBJ databases">
        <title>The genome of Rhizophagus clarus HR1 reveals common genetic basis of auxotrophy among arbuscular mycorrhizal fungi.</title>
        <authorList>
            <person name="Kobayashi Y."/>
        </authorList>
    </citation>
    <scope>NUCLEOTIDE SEQUENCE [LARGE SCALE GENOMIC DNA]</scope>
    <source>
        <strain evidence="1 3">HR1</strain>
    </source>
</reference>
<keyword evidence="2" id="KW-0418">Kinase</keyword>
<protein>
    <submittedName>
        <fullName evidence="2">Kinase-like domain-containing protein</fullName>
    </submittedName>
</protein>
<evidence type="ECO:0000313" key="1">
    <source>
        <dbReference type="EMBL" id="GBC06592.1"/>
    </source>
</evidence>
<dbReference type="Proteomes" id="UP000247702">
    <property type="component" value="Unassembled WGS sequence"/>
</dbReference>
<keyword evidence="2" id="KW-0808">Transferase</keyword>
<name>A0A2Z6SBH3_9GLOM</name>
<reference evidence="2" key="2">
    <citation type="submission" date="2019-10" db="EMBL/GenBank/DDBJ databases">
        <title>Conservation and host-specific expression of non-tandemly repeated heterogenous ribosome RNA gene in arbuscular mycorrhizal fungi.</title>
        <authorList>
            <person name="Maeda T."/>
            <person name="Kobayashi Y."/>
            <person name="Nakagawa T."/>
            <person name="Ezawa T."/>
            <person name="Yamaguchi K."/>
            <person name="Bino T."/>
            <person name="Nishimoto Y."/>
            <person name="Shigenobu S."/>
            <person name="Kawaguchi M."/>
        </authorList>
    </citation>
    <scope>NUCLEOTIDE SEQUENCE</scope>
    <source>
        <strain evidence="2">HR1</strain>
    </source>
</reference>
<sequence>MSSIKENQLVSEFNELNISDKDSISVKINHEDCYDLVNKKFWYKECVSRSIIEGWTSGNYDIDSFIKVTIYNVNNHGHYDAYSGYPIFLEWVPFNRFEDTNK</sequence>
<comment type="caution">
    <text evidence="1">The sequence shown here is derived from an EMBL/GenBank/DDBJ whole genome shotgun (WGS) entry which is preliminary data.</text>
</comment>
<evidence type="ECO:0000313" key="2">
    <source>
        <dbReference type="EMBL" id="GES87550.1"/>
    </source>
</evidence>
<organism evidence="1 3">
    <name type="scientific">Rhizophagus clarus</name>
    <dbReference type="NCBI Taxonomy" id="94130"/>
    <lineage>
        <taxon>Eukaryota</taxon>
        <taxon>Fungi</taxon>
        <taxon>Fungi incertae sedis</taxon>
        <taxon>Mucoromycota</taxon>
        <taxon>Glomeromycotina</taxon>
        <taxon>Glomeromycetes</taxon>
        <taxon>Glomerales</taxon>
        <taxon>Glomeraceae</taxon>
        <taxon>Rhizophagus</taxon>
    </lineage>
</organism>
<proteinExistence type="predicted"/>
<dbReference type="GO" id="GO:0016301">
    <property type="term" value="F:kinase activity"/>
    <property type="evidence" value="ECO:0007669"/>
    <property type="project" value="UniProtKB-KW"/>
</dbReference>
<evidence type="ECO:0000313" key="3">
    <source>
        <dbReference type="Proteomes" id="UP000247702"/>
    </source>
</evidence>
<dbReference type="EMBL" id="BEXD01004086">
    <property type="protein sequence ID" value="GBC06592.1"/>
    <property type="molecule type" value="Genomic_DNA"/>
</dbReference>
<dbReference type="EMBL" id="BLAL01000169">
    <property type="protein sequence ID" value="GES87550.1"/>
    <property type="molecule type" value="Genomic_DNA"/>
</dbReference>
<dbReference type="Proteomes" id="UP000615446">
    <property type="component" value="Unassembled WGS sequence"/>
</dbReference>